<dbReference type="GO" id="GO:0009379">
    <property type="term" value="C:Holliday junction helicase complex"/>
    <property type="evidence" value="ECO:0007669"/>
    <property type="project" value="InterPro"/>
</dbReference>
<dbReference type="InterPro" id="IPR010994">
    <property type="entry name" value="RuvA_2-like"/>
</dbReference>
<dbReference type="InterPro" id="IPR011114">
    <property type="entry name" value="RuvA_C"/>
</dbReference>
<dbReference type="Gene3D" id="1.10.8.10">
    <property type="entry name" value="DNA helicase RuvA subunit, C-terminal domain"/>
    <property type="match status" value="1"/>
</dbReference>
<evidence type="ECO:0000256" key="6">
    <source>
        <dbReference type="HAMAP-Rule" id="MF_00031"/>
    </source>
</evidence>
<comment type="caution">
    <text evidence="6">Lacks conserved residue(s) required for the propagation of feature annotation.</text>
</comment>
<keyword evidence="3 6" id="KW-0238">DNA-binding</keyword>
<proteinExistence type="inferred from homology"/>
<comment type="function">
    <text evidence="6">The RuvA-RuvB-RuvC complex processes Holliday junction (HJ) DNA during genetic recombination and DNA repair, while the RuvA-RuvB complex plays an important role in the rescue of blocked DNA replication forks via replication fork reversal (RFR). RuvA specifically binds to HJ cruciform DNA, conferring on it an open structure. The RuvB hexamer acts as an ATP-dependent pump, pulling dsDNA into and through the RuvAB complex. HJ branch migration allows RuvC to scan DNA until it finds its consensus sequence, where it cleaves and resolves the cruciform DNA.</text>
</comment>
<dbReference type="GO" id="GO:0006281">
    <property type="term" value="P:DNA repair"/>
    <property type="evidence" value="ECO:0007669"/>
    <property type="project" value="UniProtKB-UniRule"/>
</dbReference>
<evidence type="ECO:0000256" key="2">
    <source>
        <dbReference type="ARBA" id="ARBA00022763"/>
    </source>
</evidence>
<keyword evidence="4 6" id="KW-0233">DNA recombination</keyword>
<dbReference type="SUPFAM" id="SSF46929">
    <property type="entry name" value="DNA helicase RuvA subunit, C-terminal domain"/>
    <property type="match status" value="1"/>
</dbReference>
<dbReference type="Gene3D" id="1.10.150.20">
    <property type="entry name" value="5' to 3' exonuclease, C-terminal subdomain"/>
    <property type="match status" value="1"/>
</dbReference>
<dbReference type="GO" id="GO:0005524">
    <property type="term" value="F:ATP binding"/>
    <property type="evidence" value="ECO:0007669"/>
    <property type="project" value="InterPro"/>
</dbReference>
<dbReference type="Pfam" id="PF07499">
    <property type="entry name" value="RuvA_C"/>
    <property type="match status" value="1"/>
</dbReference>
<keyword evidence="5 6" id="KW-0234">DNA repair</keyword>
<feature type="domain" description="Helix-hairpin-helix DNA-binding motif class 1" evidence="7">
    <location>
        <begin position="108"/>
        <end position="127"/>
    </location>
</feature>
<keyword evidence="2 6" id="KW-0227">DNA damage</keyword>
<dbReference type="AlphaFoldDB" id="A0A7W4IDP8"/>
<sequence>MIAQLTGLVGQIEADRCVVDVHGVGYLVHASTRTLSALPGPPEAARVLVETVVREDAFLLYGFADAAERDWFRLLTTVQGVGAKLALAILSALSPGDLAATIAAADKAGLTRVSGVGARLAERILSELRDKAGRLPVGAGVALPVQVVSAGVEGDALLALAGLGFRRAEAQPVVARILARLKEAGQHGDLDVVIRESLRELAR</sequence>
<comment type="caution">
    <text evidence="8">The sequence shown here is derived from an EMBL/GenBank/DDBJ whole genome shotgun (WGS) entry which is preliminary data.</text>
</comment>
<dbReference type="RefSeq" id="WP_182997822.1">
    <property type="nucleotide sequence ID" value="NZ_JABEQJ010000015.1"/>
</dbReference>
<dbReference type="GO" id="GO:0000400">
    <property type="term" value="F:four-way junction DNA binding"/>
    <property type="evidence" value="ECO:0007669"/>
    <property type="project" value="UniProtKB-UniRule"/>
</dbReference>
<dbReference type="Proteomes" id="UP000589085">
    <property type="component" value="Unassembled WGS sequence"/>
</dbReference>
<dbReference type="InterPro" id="IPR013849">
    <property type="entry name" value="DNA_helicase_Holl-junc_RuvA_I"/>
</dbReference>
<dbReference type="InterPro" id="IPR036267">
    <property type="entry name" value="RuvA_C_sf"/>
</dbReference>
<dbReference type="NCBIfam" id="TIGR00084">
    <property type="entry name" value="ruvA"/>
    <property type="match status" value="1"/>
</dbReference>
<dbReference type="GO" id="GO:0048476">
    <property type="term" value="C:Holliday junction resolvase complex"/>
    <property type="evidence" value="ECO:0007669"/>
    <property type="project" value="UniProtKB-UniRule"/>
</dbReference>
<dbReference type="CDD" id="cd14332">
    <property type="entry name" value="UBA_RuvA_C"/>
    <property type="match status" value="1"/>
</dbReference>
<dbReference type="SUPFAM" id="SSF47781">
    <property type="entry name" value="RuvA domain 2-like"/>
    <property type="match status" value="1"/>
</dbReference>
<dbReference type="InterPro" id="IPR012340">
    <property type="entry name" value="NA-bd_OB-fold"/>
</dbReference>
<dbReference type="Pfam" id="PF14520">
    <property type="entry name" value="HHH_5"/>
    <property type="match status" value="1"/>
</dbReference>
<dbReference type="GO" id="GO:0006310">
    <property type="term" value="P:DNA recombination"/>
    <property type="evidence" value="ECO:0007669"/>
    <property type="project" value="UniProtKB-UniRule"/>
</dbReference>
<protein>
    <recommendedName>
        <fullName evidence="6">Holliday junction branch migration complex subunit RuvA</fullName>
    </recommendedName>
</protein>
<comment type="similarity">
    <text evidence="6">Belongs to the RuvA family.</text>
</comment>
<dbReference type="GO" id="GO:0009378">
    <property type="term" value="F:four-way junction helicase activity"/>
    <property type="evidence" value="ECO:0007669"/>
    <property type="project" value="InterPro"/>
</dbReference>
<evidence type="ECO:0000313" key="9">
    <source>
        <dbReference type="Proteomes" id="UP000589085"/>
    </source>
</evidence>
<dbReference type="SUPFAM" id="SSF50249">
    <property type="entry name" value="Nucleic acid-binding proteins"/>
    <property type="match status" value="1"/>
</dbReference>
<feature type="region of interest" description="Domain I" evidence="6">
    <location>
        <begin position="1"/>
        <end position="64"/>
    </location>
</feature>
<evidence type="ECO:0000256" key="1">
    <source>
        <dbReference type="ARBA" id="ARBA00022490"/>
    </source>
</evidence>
<accession>A0A7W4IDP8</accession>
<comment type="domain">
    <text evidence="6">Has three domains with a flexible linker between the domains II and III and assumes an 'L' shape. Domain III is highly mobile and contacts RuvB.</text>
</comment>
<evidence type="ECO:0000313" key="8">
    <source>
        <dbReference type="EMBL" id="MBB2160958.1"/>
    </source>
</evidence>
<comment type="subcellular location">
    <subcellularLocation>
        <location evidence="6">Cytoplasm</location>
    </subcellularLocation>
</comment>
<feature type="domain" description="Helix-hairpin-helix DNA-binding motif class 1" evidence="7">
    <location>
        <begin position="73"/>
        <end position="92"/>
    </location>
</feature>
<dbReference type="GO" id="GO:0005737">
    <property type="term" value="C:cytoplasm"/>
    <property type="evidence" value="ECO:0007669"/>
    <property type="project" value="UniProtKB-SubCell"/>
</dbReference>
<reference evidence="8 9" key="1">
    <citation type="submission" date="2020-04" db="EMBL/GenBank/DDBJ databases">
        <title>Description of novel Gluconacetobacter.</title>
        <authorList>
            <person name="Sombolestani A."/>
        </authorList>
    </citation>
    <scope>NUCLEOTIDE SEQUENCE [LARGE SCALE GENOMIC DNA]</scope>
    <source>
        <strain evidence="8 9">LMG 19747</strain>
    </source>
</reference>
<keyword evidence="1 6" id="KW-0963">Cytoplasm</keyword>
<comment type="subunit">
    <text evidence="6">Homotetramer. Forms an RuvA(8)-RuvB(12)-Holliday junction (HJ) complex. HJ DNA is sandwiched between 2 RuvA tetramers; dsDNA enters through RuvA and exits via RuvB. An RuvB hexamer assembles on each DNA strand where it exits the tetramer. Each RuvB hexamer is contacted by two RuvA subunits (via domain III) on 2 adjacent RuvB subunits; this complex drives branch migration. In the full resolvosome a probable DNA-RuvA(4)-RuvB(12)-RuvC(2) complex forms which resolves the HJ.</text>
</comment>
<dbReference type="Pfam" id="PF01330">
    <property type="entry name" value="RuvA_N"/>
    <property type="match status" value="1"/>
</dbReference>
<organism evidence="8 9">
    <name type="scientific">Gluconacetobacter sacchari</name>
    <dbReference type="NCBI Taxonomy" id="92759"/>
    <lineage>
        <taxon>Bacteria</taxon>
        <taxon>Pseudomonadati</taxon>
        <taxon>Pseudomonadota</taxon>
        <taxon>Alphaproteobacteria</taxon>
        <taxon>Acetobacterales</taxon>
        <taxon>Acetobacteraceae</taxon>
        <taxon>Gluconacetobacter</taxon>
    </lineage>
</organism>
<feature type="region of interest" description="Domain III" evidence="6">
    <location>
        <begin position="155"/>
        <end position="203"/>
    </location>
</feature>
<name>A0A7W4IDP8_9PROT</name>
<dbReference type="HAMAP" id="MF_00031">
    <property type="entry name" value="DNA_HJ_migration_RuvA"/>
    <property type="match status" value="1"/>
</dbReference>
<gene>
    <name evidence="6 8" type="primary">ruvA</name>
    <name evidence="8" type="ORF">HLH48_12375</name>
</gene>
<dbReference type="SMART" id="SM00278">
    <property type="entry name" value="HhH1"/>
    <property type="match status" value="2"/>
</dbReference>
<evidence type="ECO:0000259" key="7">
    <source>
        <dbReference type="SMART" id="SM00278"/>
    </source>
</evidence>
<evidence type="ECO:0000256" key="5">
    <source>
        <dbReference type="ARBA" id="ARBA00023204"/>
    </source>
</evidence>
<dbReference type="Gene3D" id="2.40.50.140">
    <property type="entry name" value="Nucleic acid-binding proteins"/>
    <property type="match status" value="1"/>
</dbReference>
<dbReference type="InterPro" id="IPR003583">
    <property type="entry name" value="Hlx-hairpin-Hlx_DNA-bd_motif"/>
</dbReference>
<evidence type="ECO:0000256" key="3">
    <source>
        <dbReference type="ARBA" id="ARBA00023125"/>
    </source>
</evidence>
<dbReference type="InterPro" id="IPR000085">
    <property type="entry name" value="RuvA"/>
</dbReference>
<evidence type="ECO:0000256" key="4">
    <source>
        <dbReference type="ARBA" id="ARBA00023172"/>
    </source>
</evidence>
<dbReference type="EMBL" id="JABEQJ010000015">
    <property type="protein sequence ID" value="MBB2160958.1"/>
    <property type="molecule type" value="Genomic_DNA"/>
</dbReference>